<name>A0AAV4DI01_9GAST</name>
<keyword evidence="2" id="KW-1185">Reference proteome</keyword>
<evidence type="ECO:0000313" key="2">
    <source>
        <dbReference type="Proteomes" id="UP000735302"/>
    </source>
</evidence>
<dbReference type="EMBL" id="BLXT01007928">
    <property type="protein sequence ID" value="GFO43862.1"/>
    <property type="molecule type" value="Genomic_DNA"/>
</dbReference>
<evidence type="ECO:0000313" key="1">
    <source>
        <dbReference type="EMBL" id="GFO43862.1"/>
    </source>
</evidence>
<reference evidence="1 2" key="1">
    <citation type="journal article" date="2021" name="Elife">
        <title>Chloroplast acquisition without the gene transfer in kleptoplastic sea slugs, Plakobranchus ocellatus.</title>
        <authorList>
            <person name="Maeda T."/>
            <person name="Takahashi S."/>
            <person name="Yoshida T."/>
            <person name="Shimamura S."/>
            <person name="Takaki Y."/>
            <person name="Nagai Y."/>
            <person name="Toyoda A."/>
            <person name="Suzuki Y."/>
            <person name="Arimoto A."/>
            <person name="Ishii H."/>
            <person name="Satoh N."/>
            <person name="Nishiyama T."/>
            <person name="Hasebe M."/>
            <person name="Maruyama T."/>
            <person name="Minagawa J."/>
            <person name="Obokata J."/>
            <person name="Shigenobu S."/>
        </authorList>
    </citation>
    <scope>NUCLEOTIDE SEQUENCE [LARGE SCALE GENOMIC DNA]</scope>
</reference>
<organism evidence="1 2">
    <name type="scientific">Plakobranchus ocellatus</name>
    <dbReference type="NCBI Taxonomy" id="259542"/>
    <lineage>
        <taxon>Eukaryota</taxon>
        <taxon>Metazoa</taxon>
        <taxon>Spiralia</taxon>
        <taxon>Lophotrochozoa</taxon>
        <taxon>Mollusca</taxon>
        <taxon>Gastropoda</taxon>
        <taxon>Heterobranchia</taxon>
        <taxon>Euthyneura</taxon>
        <taxon>Panpulmonata</taxon>
        <taxon>Sacoglossa</taxon>
        <taxon>Placobranchoidea</taxon>
        <taxon>Plakobranchidae</taxon>
        <taxon>Plakobranchus</taxon>
    </lineage>
</organism>
<gene>
    <name evidence="1" type="ORF">PoB_007036700</name>
</gene>
<proteinExistence type="predicted"/>
<accession>A0AAV4DI01</accession>
<protein>
    <submittedName>
        <fullName evidence="1">Uncharacterized protein</fullName>
    </submittedName>
</protein>
<sequence length="121" mass="13478">MSESSAPLPPSTFSAMTSQMAPKMYNAFTSPHRQNLLRFRNVLILTLNISALSPSPFHMLETCADIHSMSSRIFSLEPRLSHHNPRLGLVKVIRSNREFVQSEVHSVEATGSTRGISQLSK</sequence>
<comment type="caution">
    <text evidence="1">The sequence shown here is derived from an EMBL/GenBank/DDBJ whole genome shotgun (WGS) entry which is preliminary data.</text>
</comment>
<dbReference type="Proteomes" id="UP000735302">
    <property type="component" value="Unassembled WGS sequence"/>
</dbReference>
<dbReference type="AlphaFoldDB" id="A0AAV4DI01"/>